<evidence type="ECO:0000313" key="2">
    <source>
        <dbReference type="Proteomes" id="UP000008743"/>
    </source>
</evidence>
<reference evidence="2" key="1">
    <citation type="submission" date="2011-02" db="EMBL/GenBank/DDBJ databases">
        <title>The Genome Sequence of Capsaspora owczarzaki ATCC 30864.</title>
        <authorList>
            <person name="Russ C."/>
            <person name="Cuomo C."/>
            <person name="Burger G."/>
            <person name="Gray M.W."/>
            <person name="Holland P.W.H."/>
            <person name="King N."/>
            <person name="Lang F.B.F."/>
            <person name="Roger A.J."/>
            <person name="Ruiz-Trillo I."/>
            <person name="Young S.K."/>
            <person name="Zeng Q."/>
            <person name="Gargeya S."/>
            <person name="Alvarado L."/>
            <person name="Berlin A."/>
            <person name="Chapman S.B."/>
            <person name="Chen Z."/>
            <person name="Freedman E."/>
            <person name="Gellesch M."/>
            <person name="Goldberg J."/>
            <person name="Griggs A."/>
            <person name="Gujja S."/>
            <person name="Heilman E."/>
            <person name="Heiman D."/>
            <person name="Howarth C."/>
            <person name="Mehta T."/>
            <person name="Neiman D."/>
            <person name="Pearson M."/>
            <person name="Roberts A."/>
            <person name="Saif S."/>
            <person name="Shea T."/>
            <person name="Shenoy N."/>
            <person name="Sisk P."/>
            <person name="Stolte C."/>
            <person name="Sykes S."/>
            <person name="White J."/>
            <person name="Yandava C."/>
            <person name="Haas B."/>
            <person name="Nusbaum C."/>
            <person name="Birren B."/>
        </authorList>
    </citation>
    <scope>NUCLEOTIDE SEQUENCE</scope>
    <source>
        <strain evidence="2">ATCC 30864</strain>
    </source>
</reference>
<gene>
    <name evidence="1" type="ORF">CAOG_003350</name>
</gene>
<evidence type="ECO:0000313" key="1">
    <source>
        <dbReference type="EMBL" id="KJE92368.1"/>
    </source>
</evidence>
<dbReference type="Proteomes" id="UP000008743">
    <property type="component" value="Unassembled WGS sequence"/>
</dbReference>
<dbReference type="EMBL" id="KE346363">
    <property type="protein sequence ID" value="KJE92368.1"/>
    <property type="molecule type" value="Genomic_DNA"/>
</dbReference>
<name>A0A0D2WP53_CAPO3</name>
<protein>
    <submittedName>
        <fullName evidence="1">Uncharacterized protein</fullName>
    </submittedName>
</protein>
<sequence length="166" mass="18048">MAELSTNEMKQLLEERTKGMAEARDRAAQYELNLREKRAKLLEGKTLTTADATSNVKVSDLKQENSELAAKLAGVTGSRALSAEEKLAAAAEQKRRANDPEVQAELRRIDAQIRALGGNPDDDYKPYVVNETVIKEGPKIVKSMFDNIFADLGSFGAPADGDAPAQ</sequence>
<dbReference type="InParanoid" id="A0A0D2WP53"/>
<dbReference type="RefSeq" id="XP_004364189.1">
    <property type="nucleotide sequence ID" value="XM_004364132.2"/>
</dbReference>
<proteinExistence type="predicted"/>
<accession>A0A0D2WP53</accession>
<dbReference type="AlphaFoldDB" id="A0A0D2WP53"/>
<organism evidence="1 2">
    <name type="scientific">Capsaspora owczarzaki (strain ATCC 30864)</name>
    <dbReference type="NCBI Taxonomy" id="595528"/>
    <lineage>
        <taxon>Eukaryota</taxon>
        <taxon>Filasterea</taxon>
        <taxon>Capsaspora</taxon>
    </lineage>
</organism>
<keyword evidence="2" id="KW-1185">Reference proteome</keyword>